<dbReference type="InterPro" id="IPR017871">
    <property type="entry name" value="ABC_transporter-like_CS"/>
</dbReference>
<dbReference type="Gene3D" id="3.40.50.300">
    <property type="entry name" value="P-loop containing nucleotide triphosphate hydrolases"/>
    <property type="match status" value="1"/>
</dbReference>
<dbReference type="InterPro" id="IPR015854">
    <property type="entry name" value="ABC_transpr_LolD-like"/>
</dbReference>
<dbReference type="RefSeq" id="WP_257590346.1">
    <property type="nucleotide sequence ID" value="NZ_LT629792.1"/>
</dbReference>
<evidence type="ECO:0000256" key="2">
    <source>
        <dbReference type="ARBA" id="ARBA00022741"/>
    </source>
</evidence>
<gene>
    <name evidence="5" type="ORF">SAMN04489714_0109</name>
</gene>
<keyword evidence="2" id="KW-0547">Nucleotide-binding</keyword>
<sequence length="247" mass="25940">MAQRMNSASATPQVLSGHALTKNFGTVPALRGVDIEFPPGQSVAIMGPSGSGKSTLLHCLAGILPPTSGAAFLGQDNISALSDARRSKLRLARFGFVFQDGQLIPELPARENVAVPLMLTGQSRKASLAQADMWLERLGLGTEKSRRPGEMSGGQMQRVAIARALAGSPSVVFADEPTGALDQSTGHEVMQILTTTTQMSGATLIIVTHDSHVADWCQRLVEIRDGVVHADSGVREVPAQAPGGGLR</sequence>
<feature type="domain" description="ABC transporter" evidence="4">
    <location>
        <begin position="15"/>
        <end position="247"/>
    </location>
</feature>
<dbReference type="InterPro" id="IPR003439">
    <property type="entry name" value="ABC_transporter-like_ATP-bd"/>
</dbReference>
<evidence type="ECO:0000259" key="4">
    <source>
        <dbReference type="PROSITE" id="PS50893"/>
    </source>
</evidence>
<evidence type="ECO:0000313" key="6">
    <source>
        <dbReference type="Proteomes" id="UP000198976"/>
    </source>
</evidence>
<dbReference type="InterPro" id="IPR027417">
    <property type="entry name" value="P-loop_NTPase"/>
</dbReference>
<dbReference type="PANTHER" id="PTHR24220:SF685">
    <property type="entry name" value="ABC TRANSPORTER RELATED"/>
    <property type="match status" value="1"/>
</dbReference>
<name>A0ABY0V4S8_9ACTO</name>
<dbReference type="InterPro" id="IPR003593">
    <property type="entry name" value="AAA+_ATPase"/>
</dbReference>
<keyword evidence="3 5" id="KW-0067">ATP-binding</keyword>
<accession>A0ABY0V4S8</accession>
<dbReference type="PROSITE" id="PS50893">
    <property type="entry name" value="ABC_TRANSPORTER_2"/>
    <property type="match status" value="1"/>
</dbReference>
<reference evidence="5 6" key="1">
    <citation type="submission" date="2016-10" db="EMBL/GenBank/DDBJ databases">
        <authorList>
            <person name="Varghese N."/>
            <person name="Submissions S."/>
        </authorList>
    </citation>
    <scope>NUCLEOTIDE SEQUENCE [LARGE SCALE GENOMIC DNA]</scope>
    <source>
        <strain evidence="5 6">DSM 9169</strain>
    </source>
</reference>
<dbReference type="SUPFAM" id="SSF52540">
    <property type="entry name" value="P-loop containing nucleoside triphosphate hydrolases"/>
    <property type="match status" value="1"/>
</dbReference>
<dbReference type="PANTHER" id="PTHR24220">
    <property type="entry name" value="IMPORT ATP-BINDING PROTEIN"/>
    <property type="match status" value="1"/>
</dbReference>
<dbReference type="EMBL" id="LT629792">
    <property type="protein sequence ID" value="SDT85594.1"/>
    <property type="molecule type" value="Genomic_DNA"/>
</dbReference>
<dbReference type="CDD" id="cd03255">
    <property type="entry name" value="ABC_MJ0796_LolCDE_FtsE"/>
    <property type="match status" value="1"/>
</dbReference>
<dbReference type="Proteomes" id="UP000198976">
    <property type="component" value="Chromosome I"/>
</dbReference>
<dbReference type="GO" id="GO:0005524">
    <property type="term" value="F:ATP binding"/>
    <property type="evidence" value="ECO:0007669"/>
    <property type="project" value="UniProtKB-KW"/>
</dbReference>
<keyword evidence="6" id="KW-1185">Reference proteome</keyword>
<evidence type="ECO:0000313" key="5">
    <source>
        <dbReference type="EMBL" id="SDT85594.1"/>
    </source>
</evidence>
<keyword evidence="1" id="KW-0813">Transport</keyword>
<evidence type="ECO:0000256" key="3">
    <source>
        <dbReference type="ARBA" id="ARBA00022840"/>
    </source>
</evidence>
<dbReference type="InterPro" id="IPR017911">
    <property type="entry name" value="MacB-like_ATP-bd"/>
</dbReference>
<proteinExistence type="predicted"/>
<dbReference type="PROSITE" id="PS00211">
    <property type="entry name" value="ABC_TRANSPORTER_1"/>
    <property type="match status" value="1"/>
</dbReference>
<evidence type="ECO:0000256" key="1">
    <source>
        <dbReference type="ARBA" id="ARBA00022448"/>
    </source>
</evidence>
<dbReference type="SMART" id="SM00382">
    <property type="entry name" value="AAA"/>
    <property type="match status" value="1"/>
</dbReference>
<dbReference type="Pfam" id="PF00005">
    <property type="entry name" value="ABC_tran"/>
    <property type="match status" value="1"/>
</dbReference>
<protein>
    <submittedName>
        <fullName evidence="5">ABC transport system ATP-binding protein</fullName>
    </submittedName>
</protein>
<organism evidence="5 6">
    <name type="scientific">Schaalia radingae</name>
    <dbReference type="NCBI Taxonomy" id="131110"/>
    <lineage>
        <taxon>Bacteria</taxon>
        <taxon>Bacillati</taxon>
        <taxon>Actinomycetota</taxon>
        <taxon>Actinomycetes</taxon>
        <taxon>Actinomycetales</taxon>
        <taxon>Actinomycetaceae</taxon>
        <taxon>Schaalia</taxon>
    </lineage>
</organism>